<dbReference type="RefSeq" id="WP_093711397.1">
    <property type="nucleotide sequence ID" value="NZ_FONG01000001.1"/>
</dbReference>
<dbReference type="Proteomes" id="UP000199323">
    <property type="component" value="Unassembled WGS sequence"/>
</dbReference>
<dbReference type="AlphaFoldDB" id="A0A1I1XDT1"/>
<gene>
    <name evidence="1" type="ORF">SAMN05216251_101240</name>
</gene>
<dbReference type="InterPro" id="IPR036038">
    <property type="entry name" value="Aminotransferase-like"/>
</dbReference>
<organism evidence="1 2">
    <name type="scientific">Actinacidiphila alni</name>
    <dbReference type="NCBI Taxonomy" id="380248"/>
    <lineage>
        <taxon>Bacteria</taxon>
        <taxon>Bacillati</taxon>
        <taxon>Actinomycetota</taxon>
        <taxon>Actinomycetes</taxon>
        <taxon>Kitasatosporales</taxon>
        <taxon>Streptomycetaceae</taxon>
        <taxon>Actinacidiphila</taxon>
    </lineage>
</organism>
<proteinExistence type="predicted"/>
<dbReference type="Gene3D" id="3.20.10.10">
    <property type="entry name" value="D-amino Acid Aminotransferase, subunit A, domain 2"/>
    <property type="match status" value="1"/>
</dbReference>
<keyword evidence="1" id="KW-0456">Lyase</keyword>
<sequence length="263" mass="27778">MTHAPFIEIDGRAPTVEAIAPTLAGYGHFTAMQVRGGRVRGLAFHLERLDGATRELFGTGLDGERVLEYVRHALAGAGREDAAVRINVFQPGDAPGEPVAVLVAVRPPAGVEPGLKRLKSVPYQRPAAHLKHVGGFGQGYFGRRVATAGYDEALLVGPGGEIAEGSVTNIGFIDGETVVWPSAVPYLRGITLQVLEVALEQAGVRQDSRPLRLADIPSCDGAFIANSRGTAIVSEIDGVPLPTTAKLLTQVGELYDSAPWDTI</sequence>
<dbReference type="NCBIfam" id="NF006734">
    <property type="entry name" value="PRK09266.1"/>
    <property type="match status" value="1"/>
</dbReference>
<evidence type="ECO:0000313" key="1">
    <source>
        <dbReference type="EMBL" id="SFE03530.1"/>
    </source>
</evidence>
<name>A0A1I1XDT1_9ACTN</name>
<dbReference type="STRING" id="380248.SAMN05216251_101240"/>
<dbReference type="OrthoDB" id="8912228at2"/>
<dbReference type="InterPro" id="IPR001544">
    <property type="entry name" value="Aminotrans_IV"/>
</dbReference>
<dbReference type="InterPro" id="IPR043132">
    <property type="entry name" value="BCAT-like_C"/>
</dbReference>
<dbReference type="Pfam" id="PF01063">
    <property type="entry name" value="Aminotran_4"/>
    <property type="match status" value="1"/>
</dbReference>
<reference evidence="1 2" key="1">
    <citation type="submission" date="2016-10" db="EMBL/GenBank/DDBJ databases">
        <authorList>
            <person name="de Groot N.N."/>
        </authorList>
    </citation>
    <scope>NUCLEOTIDE SEQUENCE [LARGE SCALE GENOMIC DNA]</scope>
    <source>
        <strain evidence="1 2">CGMCC 4.3510</strain>
    </source>
</reference>
<dbReference type="GO" id="GO:0008483">
    <property type="term" value="F:transaminase activity"/>
    <property type="evidence" value="ECO:0007669"/>
    <property type="project" value="UniProtKB-KW"/>
</dbReference>
<protein>
    <submittedName>
        <fullName evidence="1">Branched-chain amino acid aminotransferase/4-amino-4-deoxychorismate lyase</fullName>
    </submittedName>
</protein>
<dbReference type="GO" id="GO:0016829">
    <property type="term" value="F:lyase activity"/>
    <property type="evidence" value="ECO:0007669"/>
    <property type="project" value="UniProtKB-KW"/>
</dbReference>
<keyword evidence="1" id="KW-0032">Aminotransferase</keyword>
<evidence type="ECO:0000313" key="2">
    <source>
        <dbReference type="Proteomes" id="UP000199323"/>
    </source>
</evidence>
<dbReference type="Gene3D" id="3.30.470.10">
    <property type="match status" value="1"/>
</dbReference>
<dbReference type="SUPFAM" id="SSF56752">
    <property type="entry name" value="D-aminoacid aminotransferase-like PLP-dependent enzymes"/>
    <property type="match status" value="1"/>
</dbReference>
<dbReference type="EMBL" id="FONG01000001">
    <property type="protein sequence ID" value="SFE03530.1"/>
    <property type="molecule type" value="Genomic_DNA"/>
</dbReference>
<dbReference type="InterPro" id="IPR043131">
    <property type="entry name" value="BCAT-like_N"/>
</dbReference>
<accession>A0A1I1XDT1</accession>
<keyword evidence="1" id="KW-0808">Transferase</keyword>
<keyword evidence="2" id="KW-1185">Reference proteome</keyword>